<feature type="region of interest" description="Disordered" evidence="1">
    <location>
        <begin position="511"/>
        <end position="533"/>
    </location>
</feature>
<evidence type="ECO:0000313" key="3">
    <source>
        <dbReference type="Proteomes" id="UP000813461"/>
    </source>
</evidence>
<accession>A0A8K0R737</accession>
<name>A0A8K0R737_9PLEO</name>
<dbReference type="EMBL" id="JAGMVJ010000008">
    <property type="protein sequence ID" value="KAH7088192.1"/>
    <property type="molecule type" value="Genomic_DNA"/>
</dbReference>
<organism evidence="2 3">
    <name type="scientific">Paraphoma chrysanthemicola</name>
    <dbReference type="NCBI Taxonomy" id="798071"/>
    <lineage>
        <taxon>Eukaryota</taxon>
        <taxon>Fungi</taxon>
        <taxon>Dikarya</taxon>
        <taxon>Ascomycota</taxon>
        <taxon>Pezizomycotina</taxon>
        <taxon>Dothideomycetes</taxon>
        <taxon>Pleosporomycetidae</taxon>
        <taxon>Pleosporales</taxon>
        <taxon>Pleosporineae</taxon>
        <taxon>Phaeosphaeriaceae</taxon>
        <taxon>Paraphoma</taxon>
    </lineage>
</organism>
<reference evidence="2" key="1">
    <citation type="journal article" date="2021" name="Nat. Commun.">
        <title>Genetic determinants of endophytism in the Arabidopsis root mycobiome.</title>
        <authorList>
            <person name="Mesny F."/>
            <person name="Miyauchi S."/>
            <person name="Thiergart T."/>
            <person name="Pickel B."/>
            <person name="Atanasova L."/>
            <person name="Karlsson M."/>
            <person name="Huettel B."/>
            <person name="Barry K.W."/>
            <person name="Haridas S."/>
            <person name="Chen C."/>
            <person name="Bauer D."/>
            <person name="Andreopoulos W."/>
            <person name="Pangilinan J."/>
            <person name="LaButti K."/>
            <person name="Riley R."/>
            <person name="Lipzen A."/>
            <person name="Clum A."/>
            <person name="Drula E."/>
            <person name="Henrissat B."/>
            <person name="Kohler A."/>
            <person name="Grigoriev I.V."/>
            <person name="Martin F.M."/>
            <person name="Hacquard S."/>
        </authorList>
    </citation>
    <scope>NUCLEOTIDE SEQUENCE</scope>
    <source>
        <strain evidence="2">MPI-SDFR-AT-0120</strain>
    </source>
</reference>
<feature type="compositionally biased region" description="Low complexity" evidence="1">
    <location>
        <begin position="521"/>
        <end position="533"/>
    </location>
</feature>
<evidence type="ECO:0000256" key="1">
    <source>
        <dbReference type="SAM" id="MobiDB-lite"/>
    </source>
</evidence>
<proteinExistence type="predicted"/>
<evidence type="ECO:0008006" key="4">
    <source>
        <dbReference type="Google" id="ProtNLM"/>
    </source>
</evidence>
<comment type="caution">
    <text evidence="2">The sequence shown here is derived from an EMBL/GenBank/DDBJ whole genome shotgun (WGS) entry which is preliminary data.</text>
</comment>
<gene>
    <name evidence="2" type="ORF">FB567DRAFT_333122</name>
</gene>
<dbReference type="AlphaFoldDB" id="A0A8K0R737"/>
<protein>
    <recommendedName>
        <fullName evidence="4">Fungal N-terminal domain-containing protein</fullName>
    </recommendedName>
</protein>
<sequence length="711" mass="80250">MAIDLGIIGLVGSAIKLSWSVYDKGFTKDKSSPQRYIEFGDALHGLHSNLNTIETVVKTAKSSLASDGIGSFGASAYDVSSLTEIIGNFRLTLEECRDFLNDETKFRQKEGFVTNILYNINVDPQVVQLTERLAFHSTKIALILDTFHIHLHSQLRDLHKEQHQDTAEVLQELKHLLIYGRENSSEIVPLQIERDVTVPSELTEKFAEELRKRATTVTDDAGGDASQLSVQDGVEAFLIHFKDISQASDSMAYLRLMKSIWIMDRVRESNAWHKLQRTNPGGLYDRCVREMDRRLRTECSRVAASRLPRPQLSMVLQLPEEAFLIWPKLRSTASLSSPSHLGVLLDIPVYPDVKSHTLRIVRNIDGTLGFEDTMVNTSRSSGVFAHDRVVQRLNIDLRNAHLVPIYAMPSTISENQPSLTMKVQSSRDGINGVAPEFKKKSDLLKLQHLITGYRCVKQRSHIKIKSLTCGQDYPHISTKSRTWPRRQSSSIIEIGNLQLWQKVAYEKCENRAARDADQDSRTSGASSPYPSSSHLSIGAASIMSSMSAAHTQQISLGCSRTAIELTQPEPPLLVLFLKHPDTGQLSFLVIELDERTRIEPNSCDCRSTQRTCPVSVLERSGTPLLARRYYARNGLNSWNLAAIGEHWSRTESEAVHVRDMFWLRISFPNEDERRKFNENVADLVRMFTARMDDYRKDLKAVRGTHIITQAA</sequence>
<keyword evidence="3" id="KW-1185">Reference proteome</keyword>
<dbReference type="Proteomes" id="UP000813461">
    <property type="component" value="Unassembled WGS sequence"/>
</dbReference>
<dbReference type="OrthoDB" id="5400409at2759"/>
<evidence type="ECO:0000313" key="2">
    <source>
        <dbReference type="EMBL" id="KAH7088192.1"/>
    </source>
</evidence>
<feature type="compositionally biased region" description="Basic and acidic residues" evidence="1">
    <location>
        <begin position="511"/>
        <end position="520"/>
    </location>
</feature>